<dbReference type="EMBL" id="JAJJMA010316483">
    <property type="protein sequence ID" value="MCL7049479.1"/>
    <property type="molecule type" value="Genomic_DNA"/>
</dbReference>
<protein>
    <submittedName>
        <fullName evidence="8">Uncharacterized protein</fullName>
    </submittedName>
</protein>
<proteinExistence type="predicted"/>
<feature type="region of interest" description="Disordered" evidence="5">
    <location>
        <begin position="105"/>
        <end position="127"/>
    </location>
</feature>
<name>A0AA41VXR1_PAPNU</name>
<dbReference type="CDD" id="cd00167">
    <property type="entry name" value="SANT"/>
    <property type="match status" value="2"/>
</dbReference>
<evidence type="ECO:0000256" key="3">
    <source>
        <dbReference type="ARBA" id="ARBA00023125"/>
    </source>
</evidence>
<evidence type="ECO:0000256" key="1">
    <source>
        <dbReference type="ARBA" id="ARBA00004123"/>
    </source>
</evidence>
<dbReference type="GO" id="GO:0005634">
    <property type="term" value="C:nucleus"/>
    <property type="evidence" value="ECO:0007669"/>
    <property type="project" value="UniProtKB-SubCell"/>
</dbReference>
<dbReference type="PROSITE" id="PS50090">
    <property type="entry name" value="MYB_LIKE"/>
    <property type="match status" value="2"/>
</dbReference>
<dbReference type="PANTHER" id="PTHR47999">
    <property type="entry name" value="TRANSCRIPTION FACTOR MYB8-RELATED-RELATED"/>
    <property type="match status" value="1"/>
</dbReference>
<dbReference type="FunFam" id="1.10.10.60:FF:000001">
    <property type="entry name" value="MYB-related transcription factor"/>
    <property type="match status" value="1"/>
</dbReference>
<dbReference type="InterPro" id="IPR001005">
    <property type="entry name" value="SANT/Myb"/>
</dbReference>
<dbReference type="InterPro" id="IPR015495">
    <property type="entry name" value="Myb_TF_plants"/>
</dbReference>
<comment type="caution">
    <text evidence="8">The sequence shown here is derived from an EMBL/GenBank/DDBJ whole genome shotgun (WGS) entry which is preliminary data.</text>
</comment>
<evidence type="ECO:0000313" key="9">
    <source>
        <dbReference type="Proteomes" id="UP001177140"/>
    </source>
</evidence>
<gene>
    <name evidence="8" type="ORF">MKW94_018185</name>
</gene>
<dbReference type="InterPro" id="IPR017930">
    <property type="entry name" value="Myb_dom"/>
</dbReference>
<comment type="subcellular location">
    <subcellularLocation>
        <location evidence="1">Nucleus</location>
    </subcellularLocation>
</comment>
<feature type="domain" description="Myb-like" evidence="6">
    <location>
        <begin position="51"/>
        <end position="101"/>
    </location>
</feature>
<dbReference type="GO" id="GO:0003677">
    <property type="term" value="F:DNA binding"/>
    <property type="evidence" value="ECO:0007669"/>
    <property type="project" value="UniProtKB-KW"/>
</dbReference>
<dbReference type="PROSITE" id="PS51294">
    <property type="entry name" value="HTH_MYB"/>
    <property type="match status" value="2"/>
</dbReference>
<feature type="domain" description="Myb-like" evidence="6">
    <location>
        <begin position="1"/>
        <end position="50"/>
    </location>
</feature>
<dbReference type="PANTHER" id="PTHR47999:SF96">
    <property type="entry name" value="TRANSCRIPTION REPRESSOR MYB6-LIKE"/>
    <property type="match status" value="1"/>
</dbReference>
<keyword evidence="9" id="KW-1185">Reference proteome</keyword>
<evidence type="ECO:0000256" key="5">
    <source>
        <dbReference type="SAM" id="MobiDB-lite"/>
    </source>
</evidence>
<feature type="domain" description="HTH myb-type" evidence="7">
    <location>
        <begin position="1"/>
        <end position="50"/>
    </location>
</feature>
<evidence type="ECO:0000259" key="6">
    <source>
        <dbReference type="PROSITE" id="PS50090"/>
    </source>
</evidence>
<dbReference type="Proteomes" id="UP001177140">
    <property type="component" value="Unassembled WGS sequence"/>
</dbReference>
<dbReference type="SMART" id="SM00717">
    <property type="entry name" value="SANT"/>
    <property type="match status" value="2"/>
</dbReference>
<dbReference type="Gene3D" id="1.10.10.60">
    <property type="entry name" value="Homeodomain-like"/>
    <property type="match status" value="2"/>
</dbReference>
<dbReference type="Pfam" id="PF00249">
    <property type="entry name" value="Myb_DNA-binding"/>
    <property type="match status" value="2"/>
</dbReference>
<reference evidence="8" key="1">
    <citation type="submission" date="2022-03" db="EMBL/GenBank/DDBJ databases">
        <title>A functionally conserved STORR gene fusion in Papaver species that diverged 16.8 million years ago.</title>
        <authorList>
            <person name="Catania T."/>
        </authorList>
    </citation>
    <scope>NUCLEOTIDE SEQUENCE</scope>
    <source>
        <strain evidence="8">S-191538</strain>
    </source>
</reference>
<evidence type="ECO:0000313" key="8">
    <source>
        <dbReference type="EMBL" id="MCL7049479.1"/>
    </source>
</evidence>
<keyword evidence="2" id="KW-0677">Repeat</keyword>
<evidence type="ECO:0000256" key="2">
    <source>
        <dbReference type="ARBA" id="ARBA00022737"/>
    </source>
</evidence>
<evidence type="ECO:0000259" key="7">
    <source>
        <dbReference type="PROSITE" id="PS51294"/>
    </source>
</evidence>
<keyword evidence="4" id="KW-0539">Nucleus</keyword>
<dbReference type="InterPro" id="IPR009057">
    <property type="entry name" value="Homeodomain-like_sf"/>
</dbReference>
<organism evidence="8 9">
    <name type="scientific">Papaver nudicaule</name>
    <name type="common">Iceland poppy</name>
    <dbReference type="NCBI Taxonomy" id="74823"/>
    <lineage>
        <taxon>Eukaryota</taxon>
        <taxon>Viridiplantae</taxon>
        <taxon>Streptophyta</taxon>
        <taxon>Embryophyta</taxon>
        <taxon>Tracheophyta</taxon>
        <taxon>Spermatophyta</taxon>
        <taxon>Magnoliopsida</taxon>
        <taxon>Ranunculales</taxon>
        <taxon>Papaveraceae</taxon>
        <taxon>Papaveroideae</taxon>
        <taxon>Papaver</taxon>
    </lineage>
</organism>
<dbReference type="SUPFAM" id="SSF46689">
    <property type="entry name" value="Homeodomain-like"/>
    <property type="match status" value="1"/>
</dbReference>
<keyword evidence="3" id="KW-0238">DNA-binding</keyword>
<sequence length="253" mass="28497">MGKSPWTATEDKILSDYIKTHGEGGWSNLPTKAGLKRCANSCQKRWLNYLRPDIKRGNISIDEEELIIKLHKLLGNSWSSIARRLPGRTGHEIRSYWTTNLAKKIPDHSTSSSTRKSSIKSKEKTRTVIGTSVDTRTQSPIVENFDEIAGSTDHCKMDLESGNGFWGWALRGRNLSQNYEMDCNDGENCCFSGFSQLWDFSGEKTDDFLPPTSDGTLLFLDDMLQNWTGNYVPSDIQSLASVLGCSEKDWLKE</sequence>
<feature type="domain" description="HTH myb-type" evidence="7">
    <location>
        <begin position="51"/>
        <end position="105"/>
    </location>
</feature>
<accession>A0AA41VXR1</accession>
<evidence type="ECO:0000256" key="4">
    <source>
        <dbReference type="ARBA" id="ARBA00023242"/>
    </source>
</evidence>
<dbReference type="AlphaFoldDB" id="A0AA41VXR1"/>